<evidence type="ECO:0000313" key="5">
    <source>
        <dbReference type="Proteomes" id="UP001375743"/>
    </source>
</evidence>
<sequence length="261" mass="29367">MPRFAANLSMMFQEHPFLDRFAAAAAAGFAGVEFLFPYDHPAGAIAERLQRHGLTQALFNLPPGDWAAGERGLASLPGREEEFRRSVERAIGYARALGCRTVHCMAGLLPDEGERATRERLYVENLRHAARACGEAGLTLLIEPINTRDMPGYLLNYQGQARRLIEAVGAPNLRLQLDLYHCQIMEGDLARHIREYLPITGHVQIAGVPERHEPDRGEVNYRYLFDLLDELGYAGWVGCEYRPHGRTEDGLGWFAPYRRHG</sequence>
<dbReference type="InterPro" id="IPR050417">
    <property type="entry name" value="Sugar_Epim/Isomerase"/>
</dbReference>
<dbReference type="InterPro" id="IPR017643">
    <property type="entry name" value="Hydroxypyruvate_isomerase"/>
</dbReference>
<dbReference type="InterPro" id="IPR036237">
    <property type="entry name" value="Xyl_isomerase-like_sf"/>
</dbReference>
<dbReference type="InterPro" id="IPR053398">
    <property type="entry name" value="HPT_OtnI_isomerases"/>
</dbReference>
<dbReference type="NCBIfam" id="NF043033">
    <property type="entry name" value="OxoTetrIsom"/>
    <property type="match status" value="1"/>
</dbReference>
<dbReference type="GO" id="GO:0016853">
    <property type="term" value="F:isomerase activity"/>
    <property type="evidence" value="ECO:0007669"/>
    <property type="project" value="UniProtKB-KW"/>
</dbReference>
<dbReference type="InterPro" id="IPR013022">
    <property type="entry name" value="Xyl_isomerase-like_TIM-brl"/>
</dbReference>
<dbReference type="PANTHER" id="PTHR43489">
    <property type="entry name" value="ISOMERASE"/>
    <property type="match status" value="1"/>
</dbReference>
<gene>
    <name evidence="4" type="primary">otnI</name>
    <name evidence="4" type="ORF">U1T56_18575</name>
</gene>
<organism evidence="4 5">
    <name type="scientific">Benzoatithermus flavus</name>
    <dbReference type="NCBI Taxonomy" id="3108223"/>
    <lineage>
        <taxon>Bacteria</taxon>
        <taxon>Pseudomonadati</taxon>
        <taxon>Pseudomonadota</taxon>
        <taxon>Alphaproteobacteria</taxon>
        <taxon>Geminicoccales</taxon>
        <taxon>Geminicoccaceae</taxon>
        <taxon>Benzoatithermus</taxon>
    </lineage>
</organism>
<proteinExistence type="inferred from homology"/>
<accession>A0ABU8XVD4</accession>
<comment type="similarity">
    <text evidence="2">Belongs to the hyi family.</text>
</comment>
<keyword evidence="1 2" id="KW-0413">Isomerase</keyword>
<dbReference type="PIRSF" id="PIRSF006241">
    <property type="entry name" value="HyI"/>
    <property type="match status" value="1"/>
</dbReference>
<feature type="domain" description="Xylose isomerase-like TIM barrel" evidence="3">
    <location>
        <begin position="21"/>
        <end position="255"/>
    </location>
</feature>
<evidence type="ECO:0000256" key="2">
    <source>
        <dbReference type="PIRNR" id="PIRNR006241"/>
    </source>
</evidence>
<dbReference type="Gene3D" id="3.20.20.150">
    <property type="entry name" value="Divalent-metal-dependent TIM barrel enzymes"/>
    <property type="match status" value="1"/>
</dbReference>
<dbReference type="Pfam" id="PF01261">
    <property type="entry name" value="AP_endonuc_2"/>
    <property type="match status" value="1"/>
</dbReference>
<evidence type="ECO:0000259" key="3">
    <source>
        <dbReference type="Pfam" id="PF01261"/>
    </source>
</evidence>
<dbReference type="EMBL" id="JBBLZC010000022">
    <property type="protein sequence ID" value="MEK0085163.1"/>
    <property type="molecule type" value="Genomic_DNA"/>
</dbReference>
<comment type="caution">
    <text evidence="4">The sequence shown here is derived from an EMBL/GenBank/DDBJ whole genome shotgun (WGS) entry which is preliminary data.</text>
</comment>
<dbReference type="PANTHER" id="PTHR43489:SF6">
    <property type="entry name" value="HYDROXYPYRUVATE ISOMERASE-RELATED"/>
    <property type="match status" value="1"/>
</dbReference>
<evidence type="ECO:0000313" key="4">
    <source>
        <dbReference type="EMBL" id="MEK0085163.1"/>
    </source>
</evidence>
<reference evidence="4 5" key="1">
    <citation type="submission" date="2024-01" db="EMBL/GenBank/DDBJ databases">
        <title>Multi-omics insights into the function and evolution of sodium benzoate biodegradation pathways in Benzoatithermus flavus gen. nov., sp. nov. from hot spring.</title>
        <authorList>
            <person name="Hu C.-J."/>
            <person name="Li W.-J."/>
        </authorList>
    </citation>
    <scope>NUCLEOTIDE SEQUENCE [LARGE SCALE GENOMIC DNA]</scope>
    <source>
        <strain evidence="4 5">SYSU G07066</strain>
    </source>
</reference>
<keyword evidence="5" id="KW-1185">Reference proteome</keyword>
<dbReference type="RefSeq" id="WP_418161010.1">
    <property type="nucleotide sequence ID" value="NZ_JBBLZC010000022.1"/>
</dbReference>
<dbReference type="NCBIfam" id="TIGR03234">
    <property type="entry name" value="OH-pyruv-isom"/>
    <property type="match status" value="1"/>
</dbReference>
<evidence type="ECO:0000256" key="1">
    <source>
        <dbReference type="ARBA" id="ARBA00023235"/>
    </source>
</evidence>
<name>A0ABU8XVD4_9PROT</name>
<dbReference type="SUPFAM" id="SSF51658">
    <property type="entry name" value="Xylose isomerase-like"/>
    <property type="match status" value="1"/>
</dbReference>
<dbReference type="EC" id="5.3.1.35" evidence="4"/>
<dbReference type="Proteomes" id="UP001375743">
    <property type="component" value="Unassembled WGS sequence"/>
</dbReference>
<protein>
    <submittedName>
        <fullName evidence="4">2-oxo-tetronate isomerase</fullName>
        <ecNumber evidence="4">5.3.1.35</ecNumber>
    </submittedName>
</protein>
<dbReference type="InterPro" id="IPR026040">
    <property type="entry name" value="HyI-like"/>
</dbReference>